<proteinExistence type="predicted"/>
<keyword evidence="2" id="KW-1185">Reference proteome</keyword>
<name>A0A419S499_9SPHI</name>
<accession>A0A419S499</accession>
<sequence length="100" mass="11224">MPFLSYPKSRQKFFLPGCLLTNTNPSWLSLNGTRPVIIDINWLSATTSAYASFSISRDSETLYTALDHLIKRTTAGKVMEKGPIFKIKPNALSMLFQPNL</sequence>
<gene>
    <name evidence="1" type="ORF">BCY91_08430</name>
</gene>
<reference evidence="1 2" key="1">
    <citation type="submission" date="2016-07" db="EMBL/GenBank/DDBJ databases">
        <title>Genome of Pelobium manganitolerans.</title>
        <authorList>
            <person name="Wu S."/>
            <person name="Wang G."/>
        </authorList>
    </citation>
    <scope>NUCLEOTIDE SEQUENCE [LARGE SCALE GENOMIC DNA]</scope>
    <source>
        <strain evidence="1 2">YS-25</strain>
    </source>
</reference>
<evidence type="ECO:0000313" key="2">
    <source>
        <dbReference type="Proteomes" id="UP000283433"/>
    </source>
</evidence>
<protein>
    <submittedName>
        <fullName evidence="1">Uncharacterized protein</fullName>
    </submittedName>
</protein>
<dbReference type="AlphaFoldDB" id="A0A419S499"/>
<evidence type="ECO:0000313" key="1">
    <source>
        <dbReference type="EMBL" id="RKD14487.1"/>
    </source>
</evidence>
<comment type="caution">
    <text evidence="1">The sequence shown here is derived from an EMBL/GenBank/DDBJ whole genome shotgun (WGS) entry which is preliminary data.</text>
</comment>
<organism evidence="1 2">
    <name type="scientific">Pelobium manganitolerans</name>
    <dbReference type="NCBI Taxonomy" id="1842495"/>
    <lineage>
        <taxon>Bacteria</taxon>
        <taxon>Pseudomonadati</taxon>
        <taxon>Bacteroidota</taxon>
        <taxon>Sphingobacteriia</taxon>
        <taxon>Sphingobacteriales</taxon>
        <taxon>Sphingobacteriaceae</taxon>
        <taxon>Pelobium</taxon>
    </lineage>
</organism>
<dbReference type="EMBL" id="MBTA01000026">
    <property type="protein sequence ID" value="RKD14487.1"/>
    <property type="molecule type" value="Genomic_DNA"/>
</dbReference>
<dbReference type="Proteomes" id="UP000283433">
    <property type="component" value="Unassembled WGS sequence"/>
</dbReference>